<reference evidence="2" key="1">
    <citation type="journal article" date="2015" name="MBio">
        <title>Genome-Resolved Metagenomic Analysis Reveals Roles for Candidate Phyla and Other Microbial Community Members in Biogeochemical Transformations in Oil Reservoirs.</title>
        <authorList>
            <person name="Hu P."/>
            <person name="Tom L."/>
            <person name="Singh A."/>
            <person name="Thomas B.C."/>
            <person name="Baker B.J."/>
            <person name="Piceno Y.M."/>
            <person name="Andersen G.L."/>
            <person name="Banfield J.F."/>
        </authorList>
    </citation>
    <scope>NUCLEOTIDE SEQUENCE [LARGE SCALE GENOMIC DNA]</scope>
</reference>
<evidence type="ECO:0000313" key="2">
    <source>
        <dbReference type="Proteomes" id="UP000054092"/>
    </source>
</evidence>
<organism evidence="1 2">
    <name type="scientific">Mesotoga prima</name>
    <dbReference type="NCBI Taxonomy" id="1184387"/>
    <lineage>
        <taxon>Bacteria</taxon>
        <taxon>Thermotogati</taxon>
        <taxon>Thermotogota</taxon>
        <taxon>Thermotogae</taxon>
        <taxon>Kosmotogales</taxon>
        <taxon>Kosmotogaceae</taxon>
        <taxon>Mesotoga</taxon>
    </lineage>
</organism>
<evidence type="ECO:0000313" key="1">
    <source>
        <dbReference type="EMBL" id="KUK81849.1"/>
    </source>
</evidence>
<name>A0A117M383_9BACT</name>
<protein>
    <submittedName>
        <fullName evidence="1">Uncharacterized protein</fullName>
    </submittedName>
</protein>
<comment type="caution">
    <text evidence="1">The sequence shown here is derived from an EMBL/GenBank/DDBJ whole genome shotgun (WGS) entry which is preliminary data.</text>
</comment>
<dbReference type="AlphaFoldDB" id="A0A117M383"/>
<dbReference type="PATRIC" id="fig|1184387.3.peg.608"/>
<accession>A0A117M383</accession>
<proteinExistence type="predicted"/>
<dbReference type="EMBL" id="LGGP01000030">
    <property type="protein sequence ID" value="KUK81849.1"/>
    <property type="molecule type" value="Genomic_DNA"/>
</dbReference>
<gene>
    <name evidence="1" type="ORF">XD94_0295</name>
</gene>
<sequence>MPIAISLIALIFGLLVILYVNLEALQSIGRRSAAPDFFLRNKFLPVLEGFKNHLEAVEVFSSVLKQLEKENVGPWIMSTENGVRTFVSPYFETFSRLQTLFVIESGKQGSRERETIDFFGSAVTRLEFIDYGAFRLSYIPGYTIVMESDFNSLQEEGFEFARVHYMHSLSPGRFVSDVFSGSGPIVVLREGATISESFLQTVERYSIPFLPVRYFLIRD</sequence>
<dbReference type="Proteomes" id="UP000054092">
    <property type="component" value="Unassembled WGS sequence"/>
</dbReference>